<protein>
    <submittedName>
        <fullName evidence="1">Uncharacterized protein</fullName>
    </submittedName>
</protein>
<comment type="caution">
    <text evidence="1">The sequence shown here is derived from an EMBL/GenBank/DDBJ whole genome shotgun (WGS) entry which is preliminary data.</text>
</comment>
<evidence type="ECO:0000313" key="1">
    <source>
        <dbReference type="EMBL" id="KTD88647.1"/>
    </source>
</evidence>
<reference evidence="1 2" key="1">
    <citation type="journal article" date="2015" name="Int. Biodeterior. Biodegradation">
        <title>Physiological and genetic screening methods for the isolation of methyl tert-butyl ether-degrading bacteria for bioremediation purposes.</title>
        <authorList>
            <person name="Guisado I.M."/>
            <person name="Purswani J."/>
            <person name="Gonzalez Lopez J."/>
            <person name="Pozo C."/>
        </authorList>
    </citation>
    <scope>NUCLEOTIDE SEQUENCE [LARGE SCALE GENOMIC DNA]</scope>
    <source>
        <strain evidence="1 2">SH7</strain>
    </source>
</reference>
<evidence type="ECO:0000313" key="2">
    <source>
        <dbReference type="Proteomes" id="UP000054709"/>
    </source>
</evidence>
<keyword evidence="2" id="KW-1185">Reference proteome</keyword>
<dbReference type="Proteomes" id="UP000054709">
    <property type="component" value="Unassembled WGS sequence"/>
</dbReference>
<organism evidence="1 2">
    <name type="scientific">Paenibacillus etheri</name>
    <dbReference type="NCBI Taxonomy" id="1306852"/>
    <lineage>
        <taxon>Bacteria</taxon>
        <taxon>Bacillati</taxon>
        <taxon>Bacillota</taxon>
        <taxon>Bacilli</taxon>
        <taxon>Bacillales</taxon>
        <taxon>Paenibacillaceae</taxon>
        <taxon>Paenibacillus</taxon>
    </lineage>
</organism>
<dbReference type="RefSeq" id="WP_060621796.1">
    <property type="nucleotide sequence ID" value="NZ_LCZJ02000012.1"/>
</dbReference>
<name>A0A0W1B5A2_9BACL</name>
<accession>A0A0W1B5A2</accession>
<sequence length="78" mass="8890">MILVNELVQAGFGSLYTKTISKDRRYIVCKIETTTVDCYPATVIFLLIKMGKSISKVKKSFTEDLTVMVNIKLVWIIE</sequence>
<dbReference type="AlphaFoldDB" id="A0A0W1B5A2"/>
<dbReference type="EMBL" id="LCZJ02000012">
    <property type="protein sequence ID" value="KTD88647.1"/>
    <property type="molecule type" value="Genomic_DNA"/>
</dbReference>
<gene>
    <name evidence="1" type="ORF">UQ64_04855</name>
</gene>
<proteinExistence type="predicted"/>